<feature type="domain" description="Pyridoxamine kinase/Phosphomethylpyrimidine kinase" evidence="6">
    <location>
        <begin position="91"/>
        <end position="267"/>
    </location>
</feature>
<evidence type="ECO:0000256" key="4">
    <source>
        <dbReference type="ARBA" id="ARBA00022777"/>
    </source>
</evidence>
<dbReference type="GO" id="GO:0009443">
    <property type="term" value="P:pyridoxal 5'-phosphate salvage"/>
    <property type="evidence" value="ECO:0007669"/>
    <property type="project" value="InterPro"/>
</dbReference>
<dbReference type="NCBIfam" id="NF006034">
    <property type="entry name" value="PRK08176.1"/>
    <property type="match status" value="1"/>
</dbReference>
<dbReference type="InterPro" id="IPR029056">
    <property type="entry name" value="Ribokinase-like"/>
</dbReference>
<keyword evidence="2 7" id="KW-0808">Transferase</keyword>
<evidence type="ECO:0000313" key="7">
    <source>
        <dbReference type="EMBL" id="AFM35256.1"/>
    </source>
</evidence>
<keyword evidence="3" id="KW-0547">Nucleotide-binding</keyword>
<dbReference type="AlphaFoldDB" id="I4CYU9"/>
<dbReference type="Gene3D" id="3.40.1190.20">
    <property type="match status" value="1"/>
</dbReference>
<gene>
    <name evidence="7" type="primary">pdxK</name>
    <name evidence="7" type="ORF">A458_20205</name>
</gene>
<dbReference type="GO" id="GO:0008478">
    <property type="term" value="F:pyridoxal kinase activity"/>
    <property type="evidence" value="ECO:0007669"/>
    <property type="project" value="UniProtKB-EC"/>
</dbReference>
<dbReference type="EC" id="2.7.1.35" evidence="1"/>
<dbReference type="Pfam" id="PF08543">
    <property type="entry name" value="Phos_pyr_kin"/>
    <property type="match status" value="1"/>
</dbReference>
<dbReference type="GO" id="GO:0005524">
    <property type="term" value="F:ATP binding"/>
    <property type="evidence" value="ECO:0007669"/>
    <property type="project" value="UniProtKB-KW"/>
</dbReference>
<keyword evidence="4 7" id="KW-0418">Kinase</keyword>
<dbReference type="HOGENOM" id="CLU_046496_3_1_6"/>
<protein>
    <recommendedName>
        <fullName evidence="1">pyridoxal kinase</fullName>
        <ecNumber evidence="1">2.7.1.35</ecNumber>
    </recommendedName>
</protein>
<dbReference type="GO" id="GO:0008902">
    <property type="term" value="F:hydroxymethylpyrimidine kinase activity"/>
    <property type="evidence" value="ECO:0007669"/>
    <property type="project" value="TreeGrafter"/>
</dbReference>
<reference evidence="7 8" key="1">
    <citation type="journal article" date="2012" name="J. Bacteriol.">
        <title>Complete Genome Sequence of the Naphthalene-Degrading Bacterium Pseudomonas stutzeri AN10 (CCUG 29243).</title>
        <authorList>
            <person name="Brunet-Galmes I."/>
            <person name="Busquets A."/>
            <person name="Pena A."/>
            <person name="Gomila M."/>
            <person name="Nogales B."/>
            <person name="Garcia-Valdes E."/>
            <person name="Lalucat J."/>
            <person name="Bennasar A."/>
            <person name="Bosch R."/>
        </authorList>
    </citation>
    <scope>NUCLEOTIDE SEQUENCE [LARGE SCALE GENOMIC DNA]</scope>
    <source>
        <strain evidence="7 8">CCUG 29243</strain>
    </source>
</reference>
<dbReference type="InterPro" id="IPR004625">
    <property type="entry name" value="PyrdxlKinase"/>
</dbReference>
<organism evidence="7 8">
    <name type="scientific">Stutzerimonas stutzeri CCUG 29243</name>
    <dbReference type="NCBI Taxonomy" id="1196835"/>
    <lineage>
        <taxon>Bacteria</taxon>
        <taxon>Pseudomonadati</taxon>
        <taxon>Pseudomonadota</taxon>
        <taxon>Gammaproteobacteria</taxon>
        <taxon>Pseudomonadales</taxon>
        <taxon>Pseudomonadaceae</taxon>
        <taxon>Stutzerimonas</taxon>
    </lineage>
</organism>
<dbReference type="PANTHER" id="PTHR10534">
    <property type="entry name" value="PYRIDOXAL KINASE"/>
    <property type="match status" value="1"/>
</dbReference>
<evidence type="ECO:0000313" key="8">
    <source>
        <dbReference type="Proteomes" id="UP000006063"/>
    </source>
</evidence>
<proteinExistence type="predicted"/>
<dbReference type="EMBL" id="CP003677">
    <property type="protein sequence ID" value="AFM35256.1"/>
    <property type="molecule type" value="Genomic_DNA"/>
</dbReference>
<dbReference type="CDD" id="cd01173">
    <property type="entry name" value="pyridoxal_pyridoxamine_kinase"/>
    <property type="match status" value="1"/>
</dbReference>
<dbReference type="PANTHER" id="PTHR10534:SF15">
    <property type="entry name" value="PYRIDOXINE_PYRIDOXAL_PYRIDOXAMINE KINASE"/>
    <property type="match status" value="1"/>
</dbReference>
<dbReference type="NCBIfam" id="TIGR00687">
    <property type="entry name" value="pyridox_kin"/>
    <property type="match status" value="1"/>
</dbReference>
<dbReference type="InterPro" id="IPR013749">
    <property type="entry name" value="PM/HMP-P_kinase-1"/>
</dbReference>
<name>I4CYU9_STUST</name>
<dbReference type="GO" id="GO:0005829">
    <property type="term" value="C:cytosol"/>
    <property type="evidence" value="ECO:0007669"/>
    <property type="project" value="TreeGrafter"/>
</dbReference>
<dbReference type="RefSeq" id="WP_014822008.1">
    <property type="nucleotide sequence ID" value="NC_018028.1"/>
</dbReference>
<dbReference type="KEGG" id="psc:A458_20205"/>
<dbReference type="SUPFAM" id="SSF53613">
    <property type="entry name" value="Ribokinase-like"/>
    <property type="match status" value="1"/>
</dbReference>
<keyword evidence="5" id="KW-0067">ATP-binding</keyword>
<evidence type="ECO:0000256" key="1">
    <source>
        <dbReference type="ARBA" id="ARBA00012104"/>
    </source>
</evidence>
<evidence type="ECO:0000256" key="5">
    <source>
        <dbReference type="ARBA" id="ARBA00022840"/>
    </source>
</evidence>
<evidence type="ECO:0000256" key="2">
    <source>
        <dbReference type="ARBA" id="ARBA00022679"/>
    </source>
</evidence>
<evidence type="ECO:0000256" key="3">
    <source>
        <dbReference type="ARBA" id="ARBA00022741"/>
    </source>
</evidence>
<dbReference type="PATRIC" id="fig|1196835.3.peg.4065"/>
<evidence type="ECO:0000259" key="6">
    <source>
        <dbReference type="Pfam" id="PF08543"/>
    </source>
</evidence>
<dbReference type="eggNOG" id="COG2240">
    <property type="taxonomic scope" value="Bacteria"/>
</dbReference>
<accession>I4CYU9</accession>
<dbReference type="Proteomes" id="UP000006063">
    <property type="component" value="Chromosome"/>
</dbReference>
<sequence length="299" mass="32202">MAVSIDFAGVSGPEPLPLDVISIQSQVVYGCVGNSIAVPVLNAGGLSVGAIPTVLLSNTPHYSTCHGGTLPTSWFAGYLKDLEARDALRSVRTVLVGYLGSTTQAAVLARWLGTVLERYPDIRVQLDPVLGDDDCGMYVEPAMVSAFQTHLLRFAHGLTPNAFELARLSGRRVETVEQVIDAARSLLTGRTQWVVVTSAAQHEWPSERMYVVVVTKESAEVIEHERVSVSPKGTGDFFSAALAAALLRGLELTHAVKFACRQVIDSLALTRQSNSAELRLPAIWHLSLRQGMTPCPSIV</sequence>